<protein>
    <recommendedName>
        <fullName evidence="5">SHOCT domain-containing protein</fullName>
    </recommendedName>
</protein>
<dbReference type="InterPro" id="IPR018649">
    <property type="entry name" value="SHOCT"/>
</dbReference>
<dbReference type="Pfam" id="PF09851">
    <property type="entry name" value="SHOCT"/>
    <property type="match status" value="1"/>
</dbReference>
<organism evidence="3 4">
    <name type="scientific">Terricaulis silvestris</name>
    <dbReference type="NCBI Taxonomy" id="2686094"/>
    <lineage>
        <taxon>Bacteria</taxon>
        <taxon>Pseudomonadati</taxon>
        <taxon>Pseudomonadota</taxon>
        <taxon>Alphaproteobacteria</taxon>
        <taxon>Caulobacterales</taxon>
        <taxon>Caulobacteraceae</taxon>
        <taxon>Terricaulis</taxon>
    </lineage>
</organism>
<name>A0A6I6MSW2_9CAUL</name>
<gene>
    <name evidence="3" type="ORF">DSM104635_03376</name>
</gene>
<dbReference type="KEGG" id="tsv:DSM104635_03376"/>
<feature type="domain" description="SHOCT" evidence="1">
    <location>
        <begin position="119"/>
        <end position="145"/>
    </location>
</feature>
<dbReference type="InterPro" id="IPR027860">
    <property type="entry name" value="DUF4429"/>
</dbReference>
<dbReference type="Proteomes" id="UP000431269">
    <property type="component" value="Chromosome"/>
</dbReference>
<sequence>MHAEGSNGSVTLDGDQLRIRHKGWASAMTKGLQGEKVIPVSNVTSVQFRPASGFMAGYIQFSLLGGFDRPGGILEATKDENAVLFERSQQNTFETLRAEMERRLVASAAPAPTGGVASELERLAGLVDRGFLSRDEFEAQKRALLQA</sequence>
<accession>A0A6I6MSW2</accession>
<evidence type="ECO:0000259" key="2">
    <source>
        <dbReference type="Pfam" id="PF14472"/>
    </source>
</evidence>
<evidence type="ECO:0000313" key="4">
    <source>
        <dbReference type="Proteomes" id="UP000431269"/>
    </source>
</evidence>
<dbReference type="RefSeq" id="WP_158768131.1">
    <property type="nucleotide sequence ID" value="NZ_CP047045.1"/>
</dbReference>
<evidence type="ECO:0000313" key="3">
    <source>
        <dbReference type="EMBL" id="QGZ96516.1"/>
    </source>
</evidence>
<evidence type="ECO:0000259" key="1">
    <source>
        <dbReference type="Pfam" id="PF09851"/>
    </source>
</evidence>
<dbReference type="AlphaFoldDB" id="A0A6I6MSW2"/>
<dbReference type="Pfam" id="PF14472">
    <property type="entry name" value="DUF4429"/>
    <property type="match status" value="1"/>
</dbReference>
<evidence type="ECO:0008006" key="5">
    <source>
        <dbReference type="Google" id="ProtNLM"/>
    </source>
</evidence>
<proteinExistence type="predicted"/>
<feature type="domain" description="DUF4429" evidence="2">
    <location>
        <begin position="10"/>
        <end position="99"/>
    </location>
</feature>
<keyword evidence="4" id="KW-1185">Reference proteome</keyword>
<reference evidence="4" key="1">
    <citation type="submission" date="2019-12" db="EMBL/GenBank/DDBJ databases">
        <title>Complete genome of Terracaulis silvestris 0127_4.</title>
        <authorList>
            <person name="Vieira S."/>
            <person name="Riedel T."/>
            <person name="Sproer C."/>
            <person name="Pascual J."/>
            <person name="Boedeker C."/>
            <person name="Overmann J."/>
        </authorList>
    </citation>
    <scope>NUCLEOTIDE SEQUENCE [LARGE SCALE GENOMIC DNA]</scope>
    <source>
        <strain evidence="4">0127_4</strain>
    </source>
</reference>
<dbReference type="EMBL" id="CP047045">
    <property type="protein sequence ID" value="QGZ96516.1"/>
    <property type="molecule type" value="Genomic_DNA"/>
</dbReference>